<dbReference type="GO" id="GO:0030488">
    <property type="term" value="P:tRNA methylation"/>
    <property type="evidence" value="ECO:0007669"/>
    <property type="project" value="TreeGrafter"/>
</dbReference>
<evidence type="ECO:0000256" key="3">
    <source>
        <dbReference type="ARBA" id="ARBA00022827"/>
    </source>
</evidence>
<sequence length="68" mass="6954">VKQVNKYGTVIIGGGHAGTEAAFICSKMGIKTAVITMDTKAIGRMSCNPAIGGLAKGQMVREMDVLGG</sequence>
<evidence type="ECO:0000259" key="4">
    <source>
        <dbReference type="Pfam" id="PF01134"/>
    </source>
</evidence>
<evidence type="ECO:0000256" key="1">
    <source>
        <dbReference type="ARBA" id="ARBA00001974"/>
    </source>
</evidence>
<keyword evidence="2" id="KW-0285">Flavoprotein</keyword>
<evidence type="ECO:0000313" key="5">
    <source>
        <dbReference type="EMBL" id="SVC24789.1"/>
    </source>
</evidence>
<feature type="domain" description="MnmG N-terminal" evidence="4">
    <location>
        <begin position="10"/>
        <end position="68"/>
    </location>
</feature>
<dbReference type="InterPro" id="IPR002218">
    <property type="entry name" value="MnmG-rel"/>
</dbReference>
<keyword evidence="3" id="KW-0274">FAD</keyword>
<dbReference type="InterPro" id="IPR036188">
    <property type="entry name" value="FAD/NAD-bd_sf"/>
</dbReference>
<dbReference type="GO" id="GO:0005829">
    <property type="term" value="C:cytosol"/>
    <property type="evidence" value="ECO:0007669"/>
    <property type="project" value="TreeGrafter"/>
</dbReference>
<evidence type="ECO:0000256" key="2">
    <source>
        <dbReference type="ARBA" id="ARBA00022630"/>
    </source>
</evidence>
<dbReference type="Gene3D" id="3.50.50.60">
    <property type="entry name" value="FAD/NAD(P)-binding domain"/>
    <property type="match status" value="1"/>
</dbReference>
<name>A0A382KKM3_9ZZZZ</name>
<dbReference type="SUPFAM" id="SSF51905">
    <property type="entry name" value="FAD/NAD(P)-binding domain"/>
    <property type="match status" value="1"/>
</dbReference>
<organism evidence="5">
    <name type="scientific">marine metagenome</name>
    <dbReference type="NCBI Taxonomy" id="408172"/>
    <lineage>
        <taxon>unclassified sequences</taxon>
        <taxon>metagenomes</taxon>
        <taxon>ecological metagenomes</taxon>
    </lineage>
</organism>
<dbReference type="GO" id="GO:0002098">
    <property type="term" value="P:tRNA wobble uridine modification"/>
    <property type="evidence" value="ECO:0007669"/>
    <property type="project" value="TreeGrafter"/>
</dbReference>
<dbReference type="AlphaFoldDB" id="A0A382KKM3"/>
<proteinExistence type="predicted"/>
<protein>
    <recommendedName>
        <fullName evidence="4">MnmG N-terminal domain-containing protein</fullName>
    </recommendedName>
</protein>
<feature type="non-terminal residue" evidence="5">
    <location>
        <position position="68"/>
    </location>
</feature>
<dbReference type="InterPro" id="IPR040131">
    <property type="entry name" value="MnmG_N"/>
</dbReference>
<reference evidence="5" key="1">
    <citation type="submission" date="2018-05" db="EMBL/GenBank/DDBJ databases">
        <authorList>
            <person name="Lanie J.A."/>
            <person name="Ng W.-L."/>
            <person name="Kazmierczak K.M."/>
            <person name="Andrzejewski T.M."/>
            <person name="Davidsen T.M."/>
            <person name="Wayne K.J."/>
            <person name="Tettelin H."/>
            <person name="Glass J.I."/>
            <person name="Rusch D."/>
            <person name="Podicherti R."/>
            <person name="Tsui H.-C.T."/>
            <person name="Winkler M.E."/>
        </authorList>
    </citation>
    <scope>NUCLEOTIDE SEQUENCE</scope>
</reference>
<dbReference type="EMBL" id="UINC01081184">
    <property type="protein sequence ID" value="SVC24789.1"/>
    <property type="molecule type" value="Genomic_DNA"/>
</dbReference>
<dbReference type="Pfam" id="PF01134">
    <property type="entry name" value="GIDA"/>
    <property type="match status" value="1"/>
</dbReference>
<dbReference type="PANTHER" id="PTHR11806:SF0">
    <property type="entry name" value="PROTEIN MTO1 HOMOLOG, MITOCHONDRIAL"/>
    <property type="match status" value="1"/>
</dbReference>
<dbReference type="GO" id="GO:0050660">
    <property type="term" value="F:flavin adenine dinucleotide binding"/>
    <property type="evidence" value="ECO:0007669"/>
    <property type="project" value="InterPro"/>
</dbReference>
<accession>A0A382KKM3</accession>
<dbReference type="PANTHER" id="PTHR11806">
    <property type="entry name" value="GLUCOSE INHIBITED DIVISION PROTEIN A"/>
    <property type="match status" value="1"/>
</dbReference>
<comment type="cofactor">
    <cofactor evidence="1">
        <name>FAD</name>
        <dbReference type="ChEBI" id="CHEBI:57692"/>
    </cofactor>
</comment>
<gene>
    <name evidence="5" type="ORF">METZ01_LOCUS277643</name>
</gene>
<feature type="non-terminal residue" evidence="5">
    <location>
        <position position="1"/>
    </location>
</feature>